<dbReference type="EMBL" id="CP144534">
    <property type="protein sequence ID" value="WWC62056.1"/>
    <property type="molecule type" value="Genomic_DNA"/>
</dbReference>
<evidence type="ECO:0000256" key="1">
    <source>
        <dbReference type="SAM" id="MobiDB-lite"/>
    </source>
</evidence>
<reference evidence="3" key="1">
    <citation type="submission" date="2013-07" db="EMBL/GenBank/DDBJ databases">
        <authorList>
            <consortium name="The Broad Institute Genome Sequencing Platform"/>
            <person name="Cuomo C."/>
            <person name="Litvintseva A."/>
            <person name="Chen Y."/>
            <person name="Heitman J."/>
            <person name="Sun S."/>
            <person name="Springer D."/>
            <person name="Dromer F."/>
            <person name="Young S.K."/>
            <person name="Zeng Q."/>
            <person name="Gargeya S."/>
            <person name="Fitzgerald M."/>
            <person name="Abouelleil A."/>
            <person name="Alvarado L."/>
            <person name="Berlin A.M."/>
            <person name="Chapman S.B."/>
            <person name="Dewar J."/>
            <person name="Goldberg J."/>
            <person name="Griggs A."/>
            <person name="Gujja S."/>
            <person name="Hansen M."/>
            <person name="Howarth C."/>
            <person name="Imamovic A."/>
            <person name="Larimer J."/>
            <person name="McCowan C."/>
            <person name="Murphy C."/>
            <person name="Pearson M."/>
            <person name="Priest M."/>
            <person name="Roberts A."/>
            <person name="Saif S."/>
            <person name="Shea T."/>
            <person name="Sykes S."/>
            <person name="Wortman J."/>
            <person name="Nusbaum C."/>
            <person name="Birren B."/>
        </authorList>
    </citation>
    <scope>NUCLEOTIDE SEQUENCE</scope>
    <source>
        <strain evidence="3">CBS 10117</strain>
    </source>
</reference>
<evidence type="ECO:0000313" key="4">
    <source>
        <dbReference type="Proteomes" id="UP000078595"/>
    </source>
</evidence>
<accession>A0AAJ8MG15</accession>
<dbReference type="Proteomes" id="UP000078595">
    <property type="component" value="Chromosome 5"/>
</dbReference>
<dbReference type="RefSeq" id="XP_065825070.1">
    <property type="nucleotide sequence ID" value="XM_065968998.1"/>
</dbReference>
<gene>
    <name evidence="3" type="ORF">I303_104645</name>
</gene>
<feature type="region of interest" description="Disordered" evidence="1">
    <location>
        <begin position="318"/>
        <end position="366"/>
    </location>
</feature>
<keyword evidence="2" id="KW-0472">Membrane</keyword>
<keyword evidence="2" id="KW-0812">Transmembrane</keyword>
<evidence type="ECO:0000256" key="2">
    <source>
        <dbReference type="SAM" id="Phobius"/>
    </source>
</evidence>
<dbReference type="KEGG" id="kdj:28968074"/>
<keyword evidence="2" id="KW-1133">Transmembrane helix</keyword>
<sequence>MLIKSSSSLVSVGVGIGIAIHLFPLALARSALYGACDVANNHLDVNTKAFVTDCDSFGYCSINGTCLPRQCRRDEYLLSPLLISNSNTNEPPAIPPLCPAGQFCPDDSSGCLPLVDVGGECQLNRDDECAPPPEGMVLVVPNPNDAPEGDVAGDEGGTGNGSICLLGRCMWSNITLGQNCLIENTTYMGYDHSGMSFTNTVIRDNCIQGQGYCDTSSNTCLPLLKIGQGCSTDRECQSYNCERGLCVIPPESAVKIGKWVYALTGVSIFIGMISVLSLLLLMHRRAQRRRRIMLEEYYKEQTGYRNSIISFHSALSHHRENGNKHSQEKDQRKRSSMSTSFPSGEYKRSFNGSNNSSEITLVDPRR</sequence>
<reference evidence="3" key="2">
    <citation type="submission" date="2024-02" db="EMBL/GenBank/DDBJ databases">
        <title>Comparative genomics of Cryptococcus and Kwoniella reveals pathogenesis evolution and contrasting modes of karyotype evolution via chromosome fusion or intercentromeric recombination.</title>
        <authorList>
            <person name="Coelho M.A."/>
            <person name="David-Palma M."/>
            <person name="Shea T."/>
            <person name="Bowers K."/>
            <person name="McGinley-Smith S."/>
            <person name="Mohammad A.W."/>
            <person name="Gnirke A."/>
            <person name="Yurkov A.M."/>
            <person name="Nowrousian M."/>
            <person name="Sun S."/>
            <person name="Cuomo C.A."/>
            <person name="Heitman J."/>
        </authorList>
    </citation>
    <scope>NUCLEOTIDE SEQUENCE</scope>
    <source>
        <strain evidence="3">CBS 10117</strain>
    </source>
</reference>
<feature type="transmembrane region" description="Helical" evidence="2">
    <location>
        <begin position="259"/>
        <end position="281"/>
    </location>
</feature>
<feature type="compositionally biased region" description="Polar residues" evidence="1">
    <location>
        <begin position="350"/>
        <end position="359"/>
    </location>
</feature>
<dbReference type="GeneID" id="28968074"/>
<organism evidence="3 4">
    <name type="scientific">Kwoniella dejecticola CBS 10117</name>
    <dbReference type="NCBI Taxonomy" id="1296121"/>
    <lineage>
        <taxon>Eukaryota</taxon>
        <taxon>Fungi</taxon>
        <taxon>Dikarya</taxon>
        <taxon>Basidiomycota</taxon>
        <taxon>Agaricomycotina</taxon>
        <taxon>Tremellomycetes</taxon>
        <taxon>Tremellales</taxon>
        <taxon>Cryptococcaceae</taxon>
        <taxon>Kwoniella</taxon>
    </lineage>
</organism>
<name>A0AAJ8MG15_9TREE</name>
<evidence type="ECO:0000313" key="3">
    <source>
        <dbReference type="EMBL" id="WWC62056.1"/>
    </source>
</evidence>
<feature type="compositionally biased region" description="Basic and acidic residues" evidence="1">
    <location>
        <begin position="318"/>
        <end position="333"/>
    </location>
</feature>
<keyword evidence="4" id="KW-1185">Reference proteome</keyword>
<protein>
    <submittedName>
        <fullName evidence="3">Uncharacterized protein</fullName>
    </submittedName>
</protein>
<dbReference type="AlphaFoldDB" id="A0AAJ8MG15"/>
<proteinExistence type="predicted"/>